<evidence type="ECO:0000313" key="1">
    <source>
        <dbReference type="EMBL" id="MDP9649660.1"/>
    </source>
</evidence>
<dbReference type="EMBL" id="JAURTK010000006">
    <property type="protein sequence ID" value="MDP9649660.1"/>
    <property type="molecule type" value="Genomic_DNA"/>
</dbReference>
<protein>
    <submittedName>
        <fullName evidence="1">Uncharacterized protein</fullName>
    </submittedName>
</protein>
<reference evidence="1" key="1">
    <citation type="submission" date="2023-07" db="EMBL/GenBank/DDBJ databases">
        <title>Sorghum-associated microbial communities from plants grown in Nebraska, USA.</title>
        <authorList>
            <person name="Schachtman D."/>
        </authorList>
    </citation>
    <scope>NUCLEOTIDE SEQUENCE</scope>
    <source>
        <strain evidence="1">DS1061</strain>
    </source>
</reference>
<dbReference type="AlphaFoldDB" id="A0AB73II01"/>
<comment type="caution">
    <text evidence="1">The sequence shown here is derived from an EMBL/GenBank/DDBJ whole genome shotgun (WGS) entry which is preliminary data.</text>
</comment>
<proteinExistence type="predicted"/>
<name>A0AB73II01_9BURK</name>
<accession>A0AB73II01</accession>
<organism evidence="1 2">
    <name type="scientific">Paraburkholderia caledonica</name>
    <dbReference type="NCBI Taxonomy" id="134536"/>
    <lineage>
        <taxon>Bacteria</taxon>
        <taxon>Pseudomonadati</taxon>
        <taxon>Pseudomonadota</taxon>
        <taxon>Betaproteobacteria</taxon>
        <taxon>Burkholderiales</taxon>
        <taxon>Burkholderiaceae</taxon>
        <taxon>Paraburkholderia</taxon>
    </lineage>
</organism>
<evidence type="ECO:0000313" key="2">
    <source>
        <dbReference type="Proteomes" id="UP001229486"/>
    </source>
</evidence>
<gene>
    <name evidence="1" type="ORF">J2793_005127</name>
</gene>
<dbReference type="Proteomes" id="UP001229486">
    <property type="component" value="Unassembled WGS sequence"/>
</dbReference>
<sequence length="97" mass="11043">MASAWRRWLAISPGKNSAQYAARLRASGALLGVWDVPHRRFWQRDFQFDAHGKVLPEVVQLLKALLGGNDDRSGWRRTFSMYSPHPGLDAENPVHVF</sequence>